<dbReference type="SUPFAM" id="SSF53335">
    <property type="entry name" value="S-adenosyl-L-methionine-dependent methyltransferases"/>
    <property type="match status" value="1"/>
</dbReference>
<dbReference type="PANTHER" id="PTHR34203:SF15">
    <property type="entry name" value="SLL1173 PROTEIN"/>
    <property type="match status" value="1"/>
</dbReference>
<dbReference type="InterPro" id="IPR029063">
    <property type="entry name" value="SAM-dependent_MTases_sf"/>
</dbReference>
<sequence>MKFRELLYMFGLKPKVKSFGFDIVDIEFDDNQTCQWALWKNPKNHHSQPRIKDYSVLKLFLKSGDFAIDLGAHIGDTTLSMGLCVGKEGLVLALEPNPATYRILEANSKLNQDITHIVPVNVAAMDHDGSYVFQYNEPSLMNGGYQKGISRFRHASFFNVDVKGVNLSQLLIRDYKEKLNNLKFIKTDLEGGDYTAFLTIKDIVKKHMPVIQSEINGVMSTSTRNNYVQNLKELNYHVFSLSSETLESIQDLTQEMIDSEETFDIFAIPPAMIENFKEFINHLYLSI</sequence>
<reference evidence="2" key="1">
    <citation type="submission" date="2018-05" db="EMBL/GenBank/DDBJ databases">
        <authorList>
            <person name="Lanie J.A."/>
            <person name="Ng W.-L."/>
            <person name="Kazmierczak K.M."/>
            <person name="Andrzejewski T.M."/>
            <person name="Davidsen T.M."/>
            <person name="Wayne K.J."/>
            <person name="Tettelin H."/>
            <person name="Glass J.I."/>
            <person name="Rusch D."/>
            <person name="Podicherti R."/>
            <person name="Tsui H.-C.T."/>
            <person name="Winkler M.E."/>
        </authorList>
    </citation>
    <scope>NUCLEOTIDE SEQUENCE</scope>
</reference>
<protein>
    <recommendedName>
        <fullName evidence="1">Methyltransferase FkbM domain-containing protein</fullName>
    </recommendedName>
</protein>
<dbReference type="Gene3D" id="3.40.50.150">
    <property type="entry name" value="Vaccinia Virus protein VP39"/>
    <property type="match status" value="1"/>
</dbReference>
<dbReference type="NCBIfam" id="TIGR01444">
    <property type="entry name" value="fkbM_fam"/>
    <property type="match status" value="1"/>
</dbReference>
<proteinExistence type="predicted"/>
<evidence type="ECO:0000313" key="2">
    <source>
        <dbReference type="EMBL" id="SVC50039.1"/>
    </source>
</evidence>
<dbReference type="InterPro" id="IPR052514">
    <property type="entry name" value="SAM-dependent_MTase"/>
</dbReference>
<evidence type="ECO:0000259" key="1">
    <source>
        <dbReference type="Pfam" id="PF05050"/>
    </source>
</evidence>
<gene>
    <name evidence="2" type="ORF">METZ01_LOCUS302893</name>
</gene>
<accession>A0A382MMJ7</accession>
<organism evidence="2">
    <name type="scientific">marine metagenome</name>
    <dbReference type="NCBI Taxonomy" id="408172"/>
    <lineage>
        <taxon>unclassified sequences</taxon>
        <taxon>metagenomes</taxon>
        <taxon>ecological metagenomes</taxon>
    </lineage>
</organism>
<feature type="domain" description="Methyltransferase FkbM" evidence="1">
    <location>
        <begin position="69"/>
        <end position="236"/>
    </location>
</feature>
<dbReference type="EMBL" id="UINC01094637">
    <property type="protein sequence ID" value="SVC50039.1"/>
    <property type="molecule type" value="Genomic_DNA"/>
</dbReference>
<dbReference type="Pfam" id="PF05050">
    <property type="entry name" value="Methyltransf_21"/>
    <property type="match status" value="1"/>
</dbReference>
<dbReference type="PANTHER" id="PTHR34203">
    <property type="entry name" value="METHYLTRANSFERASE, FKBM FAMILY PROTEIN"/>
    <property type="match status" value="1"/>
</dbReference>
<dbReference type="InterPro" id="IPR006342">
    <property type="entry name" value="FkbM_mtfrase"/>
</dbReference>
<name>A0A382MMJ7_9ZZZZ</name>
<dbReference type="AlphaFoldDB" id="A0A382MMJ7"/>